<dbReference type="AlphaFoldDB" id="A0A2S6CKM9"/>
<dbReference type="PANTHER" id="PTHR11012">
    <property type="entry name" value="PROTEIN KINASE-LIKE DOMAIN-CONTAINING"/>
    <property type="match status" value="1"/>
</dbReference>
<dbReference type="SUPFAM" id="SSF57959">
    <property type="entry name" value="Leucine zipper domain"/>
    <property type="match status" value="1"/>
</dbReference>
<dbReference type="Pfam" id="PF01636">
    <property type="entry name" value="APH"/>
    <property type="match status" value="1"/>
</dbReference>
<dbReference type="InterPro" id="IPR004827">
    <property type="entry name" value="bZIP"/>
</dbReference>
<dbReference type="EMBL" id="PNEN01000293">
    <property type="protein sequence ID" value="PPJ60271.1"/>
    <property type="molecule type" value="Genomic_DNA"/>
</dbReference>
<sequence length="573" mass="63373">MSGPNDEIATTANELLERLDLQLNKYDVRQKLWQGYGYVCSVEGISDLGTSRSLILKYVRPPPSRDAESEGHLRKVISYSVEQHFYTALAPLLPREIAIAQCHGSIHVEGKVALLLEDLRNRFPVAGEKKATLNEAQVHAAINWLARFHGFWLQNLAQASKYRLRLPPLEDLRSRDAVGDHREGGVWLNGGYTYLSTRRSEFEALSQNDSSEWSRALCVPRTNSGTCIAEQVARVLSPATVTSRSGLDQYQSLIHGDVKSENLFTTVSGEAVAFFDFQYVGLGCGLSDLVKLFTCSVPEDSLHECNSADGLPNALTMGQGEKALLSSYRKTFEETSGKSYPWDLFVLHWQVALIDWLRFQASWGASDGVSWDAPQQAIDWSEDLYGLLDFNVNDISNFALDTSLYGNAVDVPILPAIESMQCASGHTTNGDAQYNQFGPGVEHDRAEPAAGLLNTGLPPDTQSSVTGIASHSPATSSNSQTASSSPSSLLFDRRRTAPSSSFSDQSQSQPSYKVQKRKRNTEAARRYRQRKEDKVAQLKEALKAMTDERNELSLKLARAEAETDVLRSMFKTS</sequence>
<name>A0A2S6CKM9_9PEZI</name>
<reference evidence="4" key="1">
    <citation type="journal article" date="2017" name="bioRxiv">
        <title>Conservation of a gene cluster reveals novel cercosporin biosynthetic mechanisms and extends production to the genus Colletotrichum.</title>
        <authorList>
            <person name="de Jonge R."/>
            <person name="Ebert M.K."/>
            <person name="Huitt-Roehl C.R."/>
            <person name="Pal P."/>
            <person name="Suttle J.C."/>
            <person name="Spanner R.E."/>
            <person name="Neubauer J.D."/>
            <person name="Jurick W.M.II."/>
            <person name="Stott K.A."/>
            <person name="Secor G.A."/>
            <person name="Thomma B.P.H.J."/>
            <person name="Van de Peer Y."/>
            <person name="Townsend C.A."/>
            <person name="Bolton M.D."/>
        </authorList>
    </citation>
    <scope>NUCLEOTIDE SEQUENCE [LARGE SCALE GENOMIC DNA]</scope>
    <source>
        <strain evidence="4">CBS538.71</strain>
    </source>
</reference>
<proteinExistence type="predicted"/>
<dbReference type="SUPFAM" id="SSF56112">
    <property type="entry name" value="Protein kinase-like (PK-like)"/>
    <property type="match status" value="1"/>
</dbReference>
<dbReference type="InterPro" id="IPR011009">
    <property type="entry name" value="Kinase-like_dom_sf"/>
</dbReference>
<feature type="domain" description="BZIP" evidence="2">
    <location>
        <begin position="510"/>
        <end position="573"/>
    </location>
</feature>
<dbReference type="Pfam" id="PF07716">
    <property type="entry name" value="bZIP_2"/>
    <property type="match status" value="1"/>
</dbReference>
<dbReference type="PANTHER" id="PTHR11012:SF30">
    <property type="entry name" value="PROTEIN KINASE-LIKE DOMAIN-CONTAINING"/>
    <property type="match status" value="1"/>
</dbReference>
<protein>
    <recommendedName>
        <fullName evidence="2">BZIP domain-containing protein</fullName>
    </recommendedName>
</protein>
<dbReference type="GO" id="GO:0003700">
    <property type="term" value="F:DNA-binding transcription factor activity"/>
    <property type="evidence" value="ECO:0007669"/>
    <property type="project" value="InterPro"/>
</dbReference>
<feature type="compositionally biased region" description="Polar residues" evidence="1">
    <location>
        <begin position="460"/>
        <end position="469"/>
    </location>
</feature>
<dbReference type="InterPro" id="IPR046347">
    <property type="entry name" value="bZIP_sf"/>
</dbReference>
<feature type="compositionally biased region" description="Low complexity" evidence="1">
    <location>
        <begin position="472"/>
        <end position="488"/>
    </location>
</feature>
<dbReference type="STRING" id="357750.A0A2S6CKM9"/>
<dbReference type="Gene3D" id="1.20.5.170">
    <property type="match status" value="1"/>
</dbReference>
<gene>
    <name evidence="3" type="ORF">CBER1_01268</name>
</gene>
<dbReference type="OrthoDB" id="411145at2759"/>
<dbReference type="Proteomes" id="UP000237631">
    <property type="component" value="Unassembled WGS sequence"/>
</dbReference>
<accession>A0A2S6CKM9</accession>
<dbReference type="InterPro" id="IPR002575">
    <property type="entry name" value="Aminoglycoside_PTrfase"/>
</dbReference>
<dbReference type="Gene3D" id="3.90.1200.10">
    <property type="match status" value="1"/>
</dbReference>
<dbReference type="PROSITE" id="PS50217">
    <property type="entry name" value="BZIP"/>
    <property type="match status" value="1"/>
</dbReference>
<evidence type="ECO:0000259" key="2">
    <source>
        <dbReference type="PROSITE" id="PS50217"/>
    </source>
</evidence>
<feature type="compositionally biased region" description="Basic and acidic residues" evidence="1">
    <location>
        <begin position="520"/>
        <end position="535"/>
    </location>
</feature>
<evidence type="ECO:0000313" key="4">
    <source>
        <dbReference type="Proteomes" id="UP000237631"/>
    </source>
</evidence>
<dbReference type="SMART" id="SM00338">
    <property type="entry name" value="BRLZ"/>
    <property type="match status" value="1"/>
</dbReference>
<keyword evidence="4" id="KW-1185">Reference proteome</keyword>
<comment type="caution">
    <text evidence="3">The sequence shown here is derived from an EMBL/GenBank/DDBJ whole genome shotgun (WGS) entry which is preliminary data.</text>
</comment>
<evidence type="ECO:0000313" key="3">
    <source>
        <dbReference type="EMBL" id="PPJ60271.1"/>
    </source>
</evidence>
<dbReference type="PROSITE" id="PS00036">
    <property type="entry name" value="BZIP_BASIC"/>
    <property type="match status" value="1"/>
</dbReference>
<feature type="compositionally biased region" description="Low complexity" evidence="1">
    <location>
        <begin position="499"/>
        <end position="511"/>
    </location>
</feature>
<evidence type="ECO:0000256" key="1">
    <source>
        <dbReference type="SAM" id="MobiDB-lite"/>
    </source>
</evidence>
<feature type="region of interest" description="Disordered" evidence="1">
    <location>
        <begin position="450"/>
        <end position="535"/>
    </location>
</feature>
<organism evidence="3 4">
    <name type="scientific">Cercospora berteroae</name>
    <dbReference type="NCBI Taxonomy" id="357750"/>
    <lineage>
        <taxon>Eukaryota</taxon>
        <taxon>Fungi</taxon>
        <taxon>Dikarya</taxon>
        <taxon>Ascomycota</taxon>
        <taxon>Pezizomycotina</taxon>
        <taxon>Dothideomycetes</taxon>
        <taxon>Dothideomycetidae</taxon>
        <taxon>Mycosphaerellales</taxon>
        <taxon>Mycosphaerellaceae</taxon>
        <taxon>Cercospora</taxon>
    </lineage>
</organism>
<dbReference type="CDD" id="cd14686">
    <property type="entry name" value="bZIP"/>
    <property type="match status" value="1"/>
</dbReference>